<reference evidence="1" key="1">
    <citation type="journal article" date="2019" name="Sci. Rep.">
        <title>Draft genome of Tanacetum cinerariifolium, the natural source of mosquito coil.</title>
        <authorList>
            <person name="Yamashiro T."/>
            <person name="Shiraishi A."/>
            <person name="Satake H."/>
            <person name="Nakayama K."/>
        </authorList>
    </citation>
    <scope>NUCLEOTIDE SEQUENCE</scope>
</reference>
<comment type="caution">
    <text evidence="1">The sequence shown here is derived from an EMBL/GenBank/DDBJ whole genome shotgun (WGS) entry which is preliminary data.</text>
</comment>
<sequence>LYDLGYEHKYITEIVVRRADGKFGAFLKSDYKYLYKNDNEDLYLMCINGKVKDYQDIGLFGSLIVFIRSCVIWERVHDYQFFLESYQQKVNLTVPTITFPGIERKKLLTTTSKPVVGLIYENNKKEKSVMEIKEMPKFYDATLIRVLKLVEKNNMDKV</sequence>
<protein>
    <submittedName>
        <fullName evidence="1">Uncharacterized protein</fullName>
    </submittedName>
</protein>
<name>A0A699U6F0_TANCI</name>
<organism evidence="1">
    <name type="scientific">Tanacetum cinerariifolium</name>
    <name type="common">Dalmatian daisy</name>
    <name type="synonym">Chrysanthemum cinerariifolium</name>
    <dbReference type="NCBI Taxonomy" id="118510"/>
    <lineage>
        <taxon>Eukaryota</taxon>
        <taxon>Viridiplantae</taxon>
        <taxon>Streptophyta</taxon>
        <taxon>Embryophyta</taxon>
        <taxon>Tracheophyta</taxon>
        <taxon>Spermatophyta</taxon>
        <taxon>Magnoliopsida</taxon>
        <taxon>eudicotyledons</taxon>
        <taxon>Gunneridae</taxon>
        <taxon>Pentapetalae</taxon>
        <taxon>asterids</taxon>
        <taxon>campanulids</taxon>
        <taxon>Asterales</taxon>
        <taxon>Asteraceae</taxon>
        <taxon>Asteroideae</taxon>
        <taxon>Anthemideae</taxon>
        <taxon>Anthemidinae</taxon>
        <taxon>Tanacetum</taxon>
    </lineage>
</organism>
<proteinExistence type="predicted"/>
<feature type="non-terminal residue" evidence="1">
    <location>
        <position position="1"/>
    </location>
</feature>
<dbReference type="EMBL" id="BKCJ011296687">
    <property type="protein sequence ID" value="GFD16946.1"/>
    <property type="molecule type" value="Genomic_DNA"/>
</dbReference>
<gene>
    <name evidence="1" type="ORF">Tci_888915</name>
</gene>
<accession>A0A699U6F0</accession>
<dbReference type="AlphaFoldDB" id="A0A699U6F0"/>
<evidence type="ECO:0000313" key="1">
    <source>
        <dbReference type="EMBL" id="GFD16946.1"/>
    </source>
</evidence>